<reference evidence="11" key="5">
    <citation type="submission" date="2025-09" db="UniProtKB">
        <authorList>
            <consortium name="Ensembl"/>
        </authorList>
    </citation>
    <scope>IDENTIFICATION</scope>
</reference>
<evidence type="ECO:0000256" key="9">
    <source>
        <dbReference type="SAM" id="SignalP"/>
    </source>
</evidence>
<dbReference type="InterPro" id="IPR016202">
    <property type="entry name" value="DNase_I"/>
</dbReference>
<dbReference type="GO" id="GO:0003677">
    <property type="term" value="F:DNA binding"/>
    <property type="evidence" value="ECO:0007669"/>
    <property type="project" value="TreeGrafter"/>
</dbReference>
<dbReference type="GO" id="GO:0005634">
    <property type="term" value="C:nucleus"/>
    <property type="evidence" value="ECO:0007669"/>
    <property type="project" value="TreeGrafter"/>
</dbReference>
<dbReference type="InterPro" id="IPR036691">
    <property type="entry name" value="Endo/exonu/phosph_ase_sf"/>
</dbReference>
<dbReference type="AlphaFoldDB" id="A0A4W3IAT1"/>
<feature type="active site" evidence="7">
    <location>
        <position position="153"/>
    </location>
</feature>
<dbReference type="CDD" id="cd10282">
    <property type="entry name" value="DNase1"/>
    <property type="match status" value="1"/>
</dbReference>
<protein>
    <recommendedName>
        <fullName evidence="6">Deoxyribonuclease</fullName>
    </recommendedName>
</protein>
<dbReference type="PANTHER" id="PTHR11371:SF29">
    <property type="entry name" value="DEOXYRIBONUCLEASE-1-LIKE 2"/>
    <property type="match status" value="1"/>
</dbReference>
<keyword evidence="4 6" id="KW-0378">Hydrolase</keyword>
<proteinExistence type="inferred from homology"/>
<reference evidence="11" key="4">
    <citation type="submission" date="2025-08" db="UniProtKB">
        <authorList>
            <consortium name="Ensembl"/>
        </authorList>
    </citation>
    <scope>IDENTIFICATION</scope>
</reference>
<dbReference type="Proteomes" id="UP000314986">
    <property type="component" value="Unassembled WGS sequence"/>
</dbReference>
<feature type="chain" id="PRO_5021190632" description="Deoxyribonuclease" evidence="9">
    <location>
        <begin position="20"/>
        <end position="271"/>
    </location>
</feature>
<evidence type="ECO:0000256" key="7">
    <source>
        <dbReference type="PIRSR" id="PIRSR000988-1"/>
    </source>
</evidence>
<dbReference type="PRINTS" id="PR00130">
    <property type="entry name" value="DNASEI"/>
</dbReference>
<keyword evidence="12" id="KW-1185">Reference proteome</keyword>
<keyword evidence="2 6" id="KW-0540">Nuclease</keyword>
<evidence type="ECO:0000256" key="3">
    <source>
        <dbReference type="ARBA" id="ARBA00022759"/>
    </source>
</evidence>
<evidence type="ECO:0000256" key="4">
    <source>
        <dbReference type="ARBA" id="ARBA00022801"/>
    </source>
</evidence>
<feature type="domain" description="Endonuclease/exonuclease/phosphatase" evidence="10">
    <location>
        <begin position="24"/>
        <end position="241"/>
    </location>
</feature>
<evidence type="ECO:0000256" key="6">
    <source>
        <dbReference type="PIRNR" id="PIRNR000988"/>
    </source>
</evidence>
<dbReference type="GeneTree" id="ENSGT00950000182846"/>
<reference evidence="12" key="3">
    <citation type="journal article" date="2014" name="Nature">
        <title>Elephant shark genome provides unique insights into gnathostome evolution.</title>
        <authorList>
            <consortium name="International Elephant Shark Genome Sequencing Consortium"/>
            <person name="Venkatesh B."/>
            <person name="Lee A.P."/>
            <person name="Ravi V."/>
            <person name="Maurya A.K."/>
            <person name="Lian M.M."/>
            <person name="Swann J.B."/>
            <person name="Ohta Y."/>
            <person name="Flajnik M.F."/>
            <person name="Sutoh Y."/>
            <person name="Kasahara M."/>
            <person name="Hoon S."/>
            <person name="Gangu V."/>
            <person name="Roy S.W."/>
            <person name="Irimia M."/>
            <person name="Korzh V."/>
            <person name="Kondrychyn I."/>
            <person name="Lim Z.W."/>
            <person name="Tay B.H."/>
            <person name="Tohari S."/>
            <person name="Kong K.W."/>
            <person name="Ho S."/>
            <person name="Lorente-Galdos B."/>
            <person name="Quilez J."/>
            <person name="Marques-Bonet T."/>
            <person name="Raney B.J."/>
            <person name="Ingham P.W."/>
            <person name="Tay A."/>
            <person name="Hillier L.W."/>
            <person name="Minx P."/>
            <person name="Boehm T."/>
            <person name="Wilson R.K."/>
            <person name="Brenner S."/>
            <person name="Warren W.C."/>
        </authorList>
    </citation>
    <scope>NUCLEOTIDE SEQUENCE [LARGE SCALE GENOMIC DNA]</scope>
</reference>
<evidence type="ECO:0000313" key="11">
    <source>
        <dbReference type="Ensembl" id="ENSCMIP00000024093.1"/>
    </source>
</evidence>
<evidence type="ECO:0000313" key="12">
    <source>
        <dbReference type="Proteomes" id="UP000314986"/>
    </source>
</evidence>
<dbReference type="InterPro" id="IPR005135">
    <property type="entry name" value="Endo/exonuclease/phosphatase"/>
</dbReference>
<evidence type="ECO:0000256" key="1">
    <source>
        <dbReference type="ARBA" id="ARBA00007359"/>
    </source>
</evidence>
<feature type="signal peptide" evidence="9">
    <location>
        <begin position="1"/>
        <end position="19"/>
    </location>
</feature>
<dbReference type="GO" id="GO:0004530">
    <property type="term" value="F:deoxyribonuclease I activity"/>
    <property type="evidence" value="ECO:0007669"/>
    <property type="project" value="TreeGrafter"/>
</dbReference>
<reference evidence="12" key="1">
    <citation type="journal article" date="2006" name="Science">
        <title>Ancient noncoding elements conserved in the human genome.</title>
        <authorList>
            <person name="Venkatesh B."/>
            <person name="Kirkness E.F."/>
            <person name="Loh Y.H."/>
            <person name="Halpern A.L."/>
            <person name="Lee A.P."/>
            <person name="Johnson J."/>
            <person name="Dandona N."/>
            <person name="Viswanathan L.D."/>
            <person name="Tay A."/>
            <person name="Venter J.C."/>
            <person name="Strausberg R.L."/>
            <person name="Brenner S."/>
        </authorList>
    </citation>
    <scope>NUCLEOTIDE SEQUENCE [LARGE SCALE GENOMIC DNA]</scope>
</reference>
<evidence type="ECO:0000256" key="8">
    <source>
        <dbReference type="PIRSR" id="PIRSR000988-2"/>
    </source>
</evidence>
<organism evidence="11 12">
    <name type="scientific">Callorhinchus milii</name>
    <name type="common">Ghost shark</name>
    <dbReference type="NCBI Taxonomy" id="7868"/>
    <lineage>
        <taxon>Eukaryota</taxon>
        <taxon>Metazoa</taxon>
        <taxon>Chordata</taxon>
        <taxon>Craniata</taxon>
        <taxon>Vertebrata</taxon>
        <taxon>Chondrichthyes</taxon>
        <taxon>Holocephali</taxon>
        <taxon>Chimaeriformes</taxon>
        <taxon>Callorhinchidae</taxon>
        <taxon>Callorhinchus</taxon>
    </lineage>
</organism>
<name>A0A4W3IAT1_CALMI</name>
<dbReference type="SMART" id="SM00476">
    <property type="entry name" value="DNaseIc"/>
    <property type="match status" value="1"/>
</dbReference>
<dbReference type="InterPro" id="IPR018057">
    <property type="entry name" value="Deoxyribonuclease-1_AS"/>
</dbReference>
<dbReference type="Pfam" id="PF03372">
    <property type="entry name" value="Exo_endo_phos"/>
    <property type="match status" value="1"/>
</dbReference>
<dbReference type="InParanoid" id="A0A4W3IAT1"/>
<feature type="active site" evidence="7">
    <location>
        <position position="97"/>
    </location>
</feature>
<dbReference type="GO" id="GO:0006308">
    <property type="term" value="P:DNA catabolic process"/>
    <property type="evidence" value="ECO:0007669"/>
    <property type="project" value="InterPro"/>
</dbReference>
<dbReference type="STRING" id="7868.ENSCMIP00000024093"/>
<sequence length="271" mass="30180">MHHLLTVFALACGLSIAGSVRICAFNIRSFGDSKISNETISTVIVDIIKPYDIALIQEVRDENLSAVKLLMDKLNSATPNTYLYEVSDPLGRSTYKERYLFIYRKAVVSVTSSYHYDDGSEEMGTDIFSREPFVVEFSSPHSAVQDFAIIPQHTSPTEAVKEIDALYDVVLDVKKRLGIEDMLIIGDLNAGCSYVKQSDWAQIRLRGDGQFQWLIPDSADTTVGHTECAYDRIIASGSAMKSAVIVETAVIYNFQEAFNLSDEMVSLDFND</sequence>
<evidence type="ECO:0000256" key="2">
    <source>
        <dbReference type="ARBA" id="ARBA00022722"/>
    </source>
</evidence>
<keyword evidence="3 6" id="KW-0255">Endonuclease</keyword>
<keyword evidence="9" id="KW-0732">Signal</keyword>
<dbReference type="Gene3D" id="3.60.10.10">
    <property type="entry name" value="Endonuclease/exonuclease/phosphatase"/>
    <property type="match status" value="1"/>
</dbReference>
<accession>A0A4W3IAT1</accession>
<dbReference type="FunCoup" id="A0A4W3IAT1">
    <property type="interactions" value="101"/>
</dbReference>
<comment type="similarity">
    <text evidence="1 6">Belongs to the DNase I family.</text>
</comment>
<dbReference type="PANTHER" id="PTHR11371">
    <property type="entry name" value="DEOXYRIBONUCLEASE"/>
    <property type="match status" value="1"/>
</dbReference>
<evidence type="ECO:0000259" key="10">
    <source>
        <dbReference type="Pfam" id="PF03372"/>
    </source>
</evidence>
<dbReference type="PROSITE" id="PS00919">
    <property type="entry name" value="DNASE_I_1"/>
    <property type="match status" value="1"/>
</dbReference>
<dbReference type="Ensembl" id="ENSCMIT00000024496.1">
    <property type="protein sequence ID" value="ENSCMIP00000024093.1"/>
    <property type="gene ID" value="ENSCMIG00000010704.1"/>
</dbReference>
<feature type="disulfide bond" description="Essential for enzymatic activity" evidence="8">
    <location>
        <begin position="192"/>
        <end position="228"/>
    </location>
</feature>
<keyword evidence="5 8" id="KW-1015">Disulfide bond</keyword>
<dbReference type="PIRSF" id="PIRSF000988">
    <property type="entry name" value="DNase_I_euk"/>
    <property type="match status" value="1"/>
</dbReference>
<dbReference type="OMA" id="YHFVVSE"/>
<gene>
    <name evidence="11" type="primary">dnase1</name>
</gene>
<reference evidence="12" key="2">
    <citation type="journal article" date="2007" name="PLoS Biol.">
        <title>Survey sequencing and comparative analysis of the elephant shark (Callorhinchus milii) genome.</title>
        <authorList>
            <person name="Venkatesh B."/>
            <person name="Kirkness E.F."/>
            <person name="Loh Y.H."/>
            <person name="Halpern A.L."/>
            <person name="Lee A.P."/>
            <person name="Johnson J."/>
            <person name="Dandona N."/>
            <person name="Viswanathan L.D."/>
            <person name="Tay A."/>
            <person name="Venter J.C."/>
            <person name="Strausberg R.L."/>
            <person name="Brenner S."/>
        </authorList>
    </citation>
    <scope>NUCLEOTIDE SEQUENCE [LARGE SCALE GENOMIC DNA]</scope>
</reference>
<evidence type="ECO:0000256" key="5">
    <source>
        <dbReference type="ARBA" id="ARBA00023157"/>
    </source>
</evidence>
<dbReference type="SUPFAM" id="SSF56219">
    <property type="entry name" value="DNase I-like"/>
    <property type="match status" value="1"/>
</dbReference>